<protein>
    <submittedName>
        <fullName evidence="8">Cation/multidrug efflux pump</fullName>
    </submittedName>
</protein>
<dbReference type="Gene3D" id="3.30.2090.10">
    <property type="entry name" value="Multidrug efflux transporter AcrB TolC docking domain, DN and DC subdomains"/>
    <property type="match status" value="2"/>
</dbReference>
<dbReference type="GO" id="GO:0005886">
    <property type="term" value="C:plasma membrane"/>
    <property type="evidence" value="ECO:0007669"/>
    <property type="project" value="UniProtKB-SubCell"/>
</dbReference>
<keyword evidence="2" id="KW-0813">Transport</keyword>
<dbReference type="PANTHER" id="PTHR32063:SF24">
    <property type="entry name" value="CATION EFFLUX SYSTEM (ACRB_ACRD_ACRF FAMILY)"/>
    <property type="match status" value="1"/>
</dbReference>
<feature type="transmembrane region" description="Helical" evidence="7">
    <location>
        <begin position="964"/>
        <end position="984"/>
    </location>
</feature>
<keyword evidence="6 7" id="KW-0472">Membrane</keyword>
<evidence type="ECO:0000256" key="2">
    <source>
        <dbReference type="ARBA" id="ARBA00022448"/>
    </source>
</evidence>
<feature type="transmembrane region" description="Helical" evidence="7">
    <location>
        <begin position="866"/>
        <end position="885"/>
    </location>
</feature>
<sequence length="1032" mass="111216">MLDRLLHFSLTQRLLVFAGTIGLVLWGILSWTKLNLDAVPDITTNQVQINTQTGGMGPEEVERLVTFPIETAMAGLPGVMNTRSLSQYGLSQVTVTFHDNVDIFFARQLVNERLSRVGAELPANIDAPQMGPVSTGLGDIYMFSVESDKRSITDLRTIMDWQIAPQLRSVAGVAEVNVADGNVKQYQVVADMARLQARGLGIHDLIEALQNNNQNAGGGVLDSGGERTLIRSVGMASTPEEIETIPVSSEDGTPVLVRDVAEVTTGTPVVTGLSTKDGHEALLAIAMMLKGANGRTVAQAVDAKIEEIKAQLPEDVKLTTVYNRANLVNKTVGTVEKSLLEGGILVIVVLLLLLGNWRGAVIVALAIPLSMLFAIGMMNQWGISGNLMSLGAIDFGLIVDGAVVMIENAVRRVAEAREHAGKTLNRHDVRHVVWESSKEVAKPTAFAVSIITVVYLPILALEGTEGKMFKPMAFTVVFALLGALILTLTLVPALASLFLSGDTREGKNPIMGFFSRMYKPALTFALRAKAIVVAGALVLLGLAGWVFTTLGAEFIPTLDEGDLVVQPIRIRTVNAEETIRLVTAAEKKVLEVPEVITMFSRSGTPEVATDPMPLSLTDSFIMLKERDQWRAGMTKEKIREEIEEKLNEVPGQGYNFSQPIEMRFSELVSGVKADIGIKVFGEDLEVLRQKAEEIRAVVAEIPGAADVEVEQVEPIPVLQIDIDREAIGRFGVSISEVQELISSALGGEEIGQIREGDKRYELIVRLPAEVRNDADAIASLPVKLANGESVPLSSLAHIDNQPAPAQISRESGKRRVVVQLNVRGTDLAGFVANAQKAIDEKVKLDEGYYITWGGQFENLQHASARLMIVVPLALALIFTLLFMTFGSIKQALLIFTGVPLAVTGGVLALWIRGLPFSISAGVGFIALSGVAVLNGVVMVSAINRLRQEGKLLVKDAVSEGAQQRLRPVLMTALVAALGFIPMALNTGIGAEVQRPLATVVIGGIASATLLTLLVLPVLYTWFERDNELPEEL</sequence>
<evidence type="ECO:0000256" key="1">
    <source>
        <dbReference type="ARBA" id="ARBA00004651"/>
    </source>
</evidence>
<dbReference type="Proteomes" id="UP000662873">
    <property type="component" value="Chromosome"/>
</dbReference>
<dbReference type="SUPFAM" id="SSF82866">
    <property type="entry name" value="Multidrug efflux transporter AcrB transmembrane domain"/>
    <property type="match status" value="2"/>
</dbReference>
<organism evidence="8 9">
    <name type="scientific">Candidatus Nitrosymbiomonas proteolyticus</name>
    <dbReference type="NCBI Taxonomy" id="2608984"/>
    <lineage>
        <taxon>Bacteria</taxon>
        <taxon>Bacillati</taxon>
        <taxon>Armatimonadota</taxon>
        <taxon>Armatimonadota incertae sedis</taxon>
        <taxon>Candidatus Nitrosymbiomonas</taxon>
    </lineage>
</organism>
<dbReference type="GO" id="GO:0008324">
    <property type="term" value="F:monoatomic cation transmembrane transporter activity"/>
    <property type="evidence" value="ECO:0007669"/>
    <property type="project" value="InterPro"/>
</dbReference>
<dbReference type="Pfam" id="PF00873">
    <property type="entry name" value="ACR_tran"/>
    <property type="match status" value="1"/>
</dbReference>
<evidence type="ECO:0000256" key="5">
    <source>
        <dbReference type="ARBA" id="ARBA00022989"/>
    </source>
</evidence>
<dbReference type="GO" id="GO:0042910">
    <property type="term" value="F:xenobiotic transmembrane transporter activity"/>
    <property type="evidence" value="ECO:0007669"/>
    <property type="project" value="TreeGrafter"/>
</dbReference>
<evidence type="ECO:0000313" key="9">
    <source>
        <dbReference type="Proteomes" id="UP000662873"/>
    </source>
</evidence>
<keyword evidence="4 7" id="KW-0812">Transmembrane</keyword>
<dbReference type="PANTHER" id="PTHR32063">
    <property type="match status" value="1"/>
</dbReference>
<keyword evidence="3" id="KW-1003">Cell membrane</keyword>
<proteinExistence type="predicted"/>
<dbReference type="SUPFAM" id="SSF82693">
    <property type="entry name" value="Multidrug efflux transporter AcrB pore domain, PN1, PN2, PC1 and PC2 subdomains"/>
    <property type="match status" value="2"/>
</dbReference>
<feature type="transmembrane region" description="Helical" evidence="7">
    <location>
        <begin position="892"/>
        <end position="911"/>
    </location>
</feature>
<feature type="transmembrane region" description="Helical" evidence="7">
    <location>
        <begin position="12"/>
        <end position="31"/>
    </location>
</feature>
<reference evidence="8" key="1">
    <citation type="journal article" name="DNA Res.">
        <title>The physiological potential of anammox bacteria as revealed by their core genome structure.</title>
        <authorList>
            <person name="Okubo T."/>
            <person name="Toyoda A."/>
            <person name="Fukuhara K."/>
            <person name="Uchiyama I."/>
            <person name="Harigaya Y."/>
            <person name="Kuroiwa M."/>
            <person name="Suzuki T."/>
            <person name="Murakami Y."/>
            <person name="Suwa Y."/>
            <person name="Takami H."/>
        </authorList>
    </citation>
    <scope>NUCLEOTIDE SEQUENCE</scope>
    <source>
        <strain evidence="8">317325-2</strain>
    </source>
</reference>
<evidence type="ECO:0000256" key="4">
    <source>
        <dbReference type="ARBA" id="ARBA00022692"/>
    </source>
</evidence>
<feature type="transmembrane region" description="Helical" evidence="7">
    <location>
        <begin position="440"/>
        <end position="460"/>
    </location>
</feature>
<evidence type="ECO:0000256" key="6">
    <source>
        <dbReference type="ARBA" id="ARBA00023136"/>
    </source>
</evidence>
<feature type="transmembrane region" description="Helical" evidence="7">
    <location>
        <begin position="521"/>
        <end position="547"/>
    </location>
</feature>
<dbReference type="InterPro" id="IPR001036">
    <property type="entry name" value="Acrflvin-R"/>
</dbReference>
<feature type="transmembrane region" description="Helical" evidence="7">
    <location>
        <begin position="338"/>
        <end position="354"/>
    </location>
</feature>
<feature type="transmembrane region" description="Helical" evidence="7">
    <location>
        <begin position="361"/>
        <end position="381"/>
    </location>
</feature>
<gene>
    <name evidence="8" type="ORF">NPRO_07730</name>
</gene>
<feature type="transmembrane region" description="Helical" evidence="7">
    <location>
        <begin position="472"/>
        <end position="500"/>
    </location>
</feature>
<dbReference type="Gene3D" id="3.30.70.1320">
    <property type="entry name" value="Multidrug efflux transporter AcrB pore domain like"/>
    <property type="match status" value="1"/>
</dbReference>
<dbReference type="AlphaFoldDB" id="A0A809R954"/>
<dbReference type="KEGG" id="npy:NPRO_07730"/>
<accession>A0A809R954</accession>
<dbReference type="InterPro" id="IPR004763">
    <property type="entry name" value="CusA-like"/>
</dbReference>
<dbReference type="PRINTS" id="PR00702">
    <property type="entry name" value="ACRIFLAVINRP"/>
</dbReference>
<dbReference type="Gene3D" id="1.20.1640.10">
    <property type="entry name" value="Multidrug efflux transporter AcrB transmembrane domain"/>
    <property type="match status" value="2"/>
</dbReference>
<dbReference type="EMBL" id="AP021858">
    <property type="protein sequence ID" value="BBO23178.1"/>
    <property type="molecule type" value="Genomic_DNA"/>
</dbReference>
<feature type="transmembrane region" description="Helical" evidence="7">
    <location>
        <begin position="387"/>
        <end position="406"/>
    </location>
</feature>
<feature type="transmembrane region" description="Helical" evidence="7">
    <location>
        <begin position="996"/>
        <end position="1022"/>
    </location>
</feature>
<dbReference type="NCBIfam" id="TIGR00914">
    <property type="entry name" value="2A0601"/>
    <property type="match status" value="1"/>
</dbReference>
<keyword evidence="5 7" id="KW-1133">Transmembrane helix</keyword>
<dbReference type="Gene3D" id="3.30.70.1440">
    <property type="entry name" value="Multidrug efflux transporter AcrB pore domain"/>
    <property type="match status" value="1"/>
</dbReference>
<dbReference type="Gene3D" id="3.30.70.1430">
    <property type="entry name" value="Multidrug efflux transporter AcrB pore domain"/>
    <property type="match status" value="2"/>
</dbReference>
<feature type="transmembrane region" description="Helical" evidence="7">
    <location>
        <begin position="917"/>
        <end position="943"/>
    </location>
</feature>
<dbReference type="InterPro" id="IPR027463">
    <property type="entry name" value="AcrB_DN_DC_subdom"/>
</dbReference>
<evidence type="ECO:0000313" key="8">
    <source>
        <dbReference type="EMBL" id="BBO23178.1"/>
    </source>
</evidence>
<name>A0A809R954_9BACT</name>
<evidence type="ECO:0000256" key="3">
    <source>
        <dbReference type="ARBA" id="ARBA00022475"/>
    </source>
</evidence>
<evidence type="ECO:0000256" key="7">
    <source>
        <dbReference type="SAM" id="Phobius"/>
    </source>
</evidence>
<comment type="subcellular location">
    <subcellularLocation>
        <location evidence="1">Cell membrane</location>
        <topology evidence="1">Multi-pass membrane protein</topology>
    </subcellularLocation>
</comment>
<dbReference type="SUPFAM" id="SSF82714">
    <property type="entry name" value="Multidrug efflux transporter AcrB TolC docking domain, DN and DC subdomains"/>
    <property type="match status" value="2"/>
</dbReference>